<keyword evidence="11" id="KW-0732">Signal</keyword>
<evidence type="ECO:0000256" key="2">
    <source>
        <dbReference type="ARBA" id="ARBA00004127"/>
    </source>
</evidence>
<gene>
    <name evidence="14" type="ORF">RCOM_0507770</name>
</gene>
<evidence type="ECO:0000256" key="8">
    <source>
        <dbReference type="ARBA" id="ARBA00022989"/>
    </source>
</evidence>
<dbReference type="GO" id="GO:0012505">
    <property type="term" value="C:endomembrane system"/>
    <property type="evidence" value="ECO:0007669"/>
    <property type="project" value="UniProtKB-SubCell"/>
</dbReference>
<keyword evidence="9 10" id="KW-0472">Membrane</keyword>
<feature type="domain" description="SWEET-like" evidence="12">
    <location>
        <begin position="603"/>
        <end position="850"/>
    </location>
</feature>
<dbReference type="EMBL" id="EQ974302">
    <property type="protein sequence ID" value="EEF30671.1"/>
    <property type="molecule type" value="Genomic_DNA"/>
</dbReference>
<keyword evidence="15" id="KW-1185">Reference proteome</keyword>
<evidence type="ECO:0000313" key="15">
    <source>
        <dbReference type="Proteomes" id="UP000008311"/>
    </source>
</evidence>
<evidence type="ECO:0000256" key="9">
    <source>
        <dbReference type="ARBA" id="ARBA00023136"/>
    </source>
</evidence>
<comment type="subcellular location">
    <subcellularLocation>
        <location evidence="2">Endomembrane system</location>
        <topology evidence="2">Multi-pass membrane protein</topology>
    </subcellularLocation>
</comment>
<evidence type="ECO:0000256" key="4">
    <source>
        <dbReference type="ARBA" id="ARBA00012483"/>
    </source>
</evidence>
<dbReference type="InParanoid" id="B9T0E3"/>
<dbReference type="Pfam" id="PF25333">
    <property type="entry name" value="DUF2921_N"/>
    <property type="match status" value="3"/>
</dbReference>
<evidence type="ECO:0000313" key="14">
    <source>
        <dbReference type="EMBL" id="EEF30671.1"/>
    </source>
</evidence>
<comment type="catalytic activity">
    <reaction evidence="1">
        <text>S-ubiquitinyl-[E2 ubiquitin-conjugating enzyme]-L-cysteine + [acceptor protein]-L-lysine = [E2 ubiquitin-conjugating enzyme]-L-cysteine + N(6)-ubiquitinyl-[acceptor protein]-L-lysine.</text>
        <dbReference type="EC" id="2.3.2.27"/>
    </reaction>
</comment>
<dbReference type="EC" id="2.3.2.27" evidence="4"/>
<comment type="pathway">
    <text evidence="3">Protein modification; protein ubiquitination.</text>
</comment>
<dbReference type="AlphaFoldDB" id="B9T0E3"/>
<dbReference type="Proteomes" id="UP000008311">
    <property type="component" value="Unassembled WGS sequence"/>
</dbReference>
<evidence type="ECO:0000259" key="12">
    <source>
        <dbReference type="Pfam" id="PF11145"/>
    </source>
</evidence>
<evidence type="ECO:0000256" key="5">
    <source>
        <dbReference type="ARBA" id="ARBA00022679"/>
    </source>
</evidence>
<feature type="transmembrane region" description="Helical" evidence="10">
    <location>
        <begin position="731"/>
        <end position="752"/>
    </location>
</feature>
<feature type="chain" id="PRO_5002892234" description="RING-type E3 ubiquitin transferase" evidence="11">
    <location>
        <begin position="23"/>
        <end position="856"/>
    </location>
</feature>
<reference evidence="15" key="1">
    <citation type="journal article" date="2010" name="Nat. Biotechnol.">
        <title>Draft genome sequence of the oilseed species Ricinus communis.</title>
        <authorList>
            <person name="Chan A.P."/>
            <person name="Crabtree J."/>
            <person name="Zhao Q."/>
            <person name="Lorenzi H."/>
            <person name="Orvis J."/>
            <person name="Puiu D."/>
            <person name="Melake-Berhan A."/>
            <person name="Jones K.M."/>
            <person name="Redman J."/>
            <person name="Chen G."/>
            <person name="Cahoon E.B."/>
            <person name="Gedil M."/>
            <person name="Stanke M."/>
            <person name="Haas B.J."/>
            <person name="Wortman J.R."/>
            <person name="Fraser-Liggett C.M."/>
            <person name="Ravel J."/>
            <person name="Rabinowicz P.D."/>
        </authorList>
    </citation>
    <scope>NUCLEOTIDE SEQUENCE [LARGE SCALE GENOMIC DNA]</scope>
    <source>
        <strain evidence="15">cv. Hale</strain>
    </source>
</reference>
<keyword evidence="6 10" id="KW-0812">Transmembrane</keyword>
<dbReference type="STRING" id="3988.B9T0E3"/>
<sequence length="856" mass="96601">MSSFINSFTHFLLLSFFSLISAVSCATQLPSYTDHCSSVVPQYATKINTNPSFPLGHFHTGYGGGTGIFSHVSSSFSKSFVFRTRNAYHTDIEGVLKVEADFLFPMPYIYNYGRNFNNGQAQDSRMGKDLVRLSLEGYWSESSGKLCMVGYSRLKIDDFLDLKAVLKLESVKKSSTVTSLISGTLECLNSNDDSYCFESISILMLPHMNYEYTLVSKQFQGGDEGDSDKKVPFTSFPGPSFCNEGWWPPNGFYLNYASNCDSANRCSPFDEDLPPVVFISGFGCLEKEGRLRVLVEFSERRSNGFYQPFYPNRTFLGEGIWDESELYIVACRFLEVAESLASARVADCSIRLSLSFSDTLSIRQTNNMVGKVSTNRTLDDPGYFDNIIFRSSENRIVGVPGLKYEYTESDRVRNSCTRTQLLKNSKKRYPNGNYIHMRFDMSIRSSVGRIAFGYAIPFSVGDQFYEKHLDEANSAVEATLSSSPIKMSYKFRFTMLPGVKLGEGLSLFTTASKFDEVEVSAEGIYDKKSGALCLAGCRDLGLDNQTENFDCEIILKFQLPPLEEENNEGNIKGRIQSSREKSDPLYFESLETSSAEYSTGEEKKFIRRMDMEIAISLISSALSCFFVGLQRLHSKRHPEILPLMSLVMLSILTLGHLVPLVTSFGSLLLNNDDQQHHFHGTGRFLEANEMLRNLLKLVAFLFQFHLLQLTWIARINSERYKSLSVVEKTTFLLSVPIYAVGALLALLMNWSIEKGIELQTYGGLILDGFLLPQILMNIFRDSKENVLSSSFYIGMTFLQLLPHVHTLYEAYTSLLQIPPWEVITVLVDLVLAAVIYLQQHHVGNFFFSHRSRFASV</sequence>
<keyword evidence="8 10" id="KW-1133">Transmembrane helix</keyword>
<evidence type="ECO:0000256" key="11">
    <source>
        <dbReference type="SAM" id="SignalP"/>
    </source>
</evidence>
<proteinExistence type="predicted"/>
<dbReference type="InterPro" id="IPR021319">
    <property type="entry name" value="DUF2921"/>
</dbReference>
<evidence type="ECO:0000256" key="6">
    <source>
        <dbReference type="ARBA" id="ARBA00022692"/>
    </source>
</evidence>
<dbReference type="InterPro" id="IPR057425">
    <property type="entry name" value="DUF2921_N"/>
</dbReference>
<evidence type="ECO:0000256" key="10">
    <source>
        <dbReference type="SAM" id="Phobius"/>
    </source>
</evidence>
<dbReference type="Pfam" id="PF11145">
    <property type="entry name" value="DUF2921"/>
    <property type="match status" value="1"/>
</dbReference>
<accession>B9T0E3</accession>
<dbReference type="eggNOG" id="ENOG502QS79">
    <property type="taxonomic scope" value="Eukaryota"/>
</dbReference>
<feature type="transmembrane region" description="Helical" evidence="10">
    <location>
        <begin position="613"/>
        <end position="629"/>
    </location>
</feature>
<feature type="signal peptide" evidence="11">
    <location>
        <begin position="1"/>
        <end position="22"/>
    </location>
</feature>
<feature type="domain" description="DUF2921" evidence="13">
    <location>
        <begin position="32"/>
        <end position="201"/>
    </location>
</feature>
<protein>
    <recommendedName>
        <fullName evidence="4">RING-type E3 ubiquitin transferase</fullName>
        <ecNumber evidence="4">2.3.2.27</ecNumber>
    </recommendedName>
</protein>
<evidence type="ECO:0000256" key="1">
    <source>
        <dbReference type="ARBA" id="ARBA00000900"/>
    </source>
</evidence>
<evidence type="ECO:0000256" key="7">
    <source>
        <dbReference type="ARBA" id="ARBA00022786"/>
    </source>
</evidence>
<name>B9T0E3_RICCO</name>
<dbReference type="PANTHER" id="PTHR33389:SF18">
    <property type="entry name" value="OS01G0677900 PROTEIN"/>
    <property type="match status" value="1"/>
</dbReference>
<feature type="domain" description="DUF2921" evidence="13">
    <location>
        <begin position="251"/>
        <end position="387"/>
    </location>
</feature>
<dbReference type="GO" id="GO:0061630">
    <property type="term" value="F:ubiquitin protein ligase activity"/>
    <property type="evidence" value="ECO:0007669"/>
    <property type="project" value="UniProtKB-EC"/>
</dbReference>
<keyword evidence="7" id="KW-0833">Ubl conjugation pathway</keyword>
<organism evidence="14 15">
    <name type="scientific">Ricinus communis</name>
    <name type="common">Castor bean</name>
    <dbReference type="NCBI Taxonomy" id="3988"/>
    <lineage>
        <taxon>Eukaryota</taxon>
        <taxon>Viridiplantae</taxon>
        <taxon>Streptophyta</taxon>
        <taxon>Embryophyta</taxon>
        <taxon>Tracheophyta</taxon>
        <taxon>Spermatophyta</taxon>
        <taxon>Magnoliopsida</taxon>
        <taxon>eudicotyledons</taxon>
        <taxon>Gunneridae</taxon>
        <taxon>Pentapetalae</taxon>
        <taxon>rosids</taxon>
        <taxon>fabids</taxon>
        <taxon>Malpighiales</taxon>
        <taxon>Euphorbiaceae</taxon>
        <taxon>Acalyphoideae</taxon>
        <taxon>Acalypheae</taxon>
        <taxon>Ricinus</taxon>
    </lineage>
</organism>
<feature type="transmembrane region" description="Helical" evidence="10">
    <location>
        <begin position="817"/>
        <end position="837"/>
    </location>
</feature>
<feature type="transmembrane region" description="Helical" evidence="10">
    <location>
        <begin position="694"/>
        <end position="711"/>
    </location>
</feature>
<feature type="domain" description="DUF2921" evidence="13">
    <location>
        <begin position="420"/>
        <end position="590"/>
    </location>
</feature>
<evidence type="ECO:0000259" key="13">
    <source>
        <dbReference type="Pfam" id="PF25333"/>
    </source>
</evidence>
<evidence type="ECO:0000256" key="3">
    <source>
        <dbReference type="ARBA" id="ARBA00004906"/>
    </source>
</evidence>
<feature type="transmembrane region" description="Helical" evidence="10">
    <location>
        <begin position="641"/>
        <end position="661"/>
    </location>
</feature>
<keyword evidence="5" id="KW-0808">Transferase</keyword>
<feature type="transmembrane region" description="Helical" evidence="10">
    <location>
        <begin position="791"/>
        <end position="811"/>
    </location>
</feature>
<dbReference type="PANTHER" id="PTHR33389">
    <property type="entry name" value="FAMILY PROTEIN, PUTATIVE (DUF2921)-RELATED"/>
    <property type="match status" value="1"/>
</dbReference>